<evidence type="ECO:0000256" key="4">
    <source>
        <dbReference type="ARBA" id="ARBA00023125"/>
    </source>
</evidence>
<evidence type="ECO:0000259" key="9">
    <source>
        <dbReference type="PROSITE" id="PS51294"/>
    </source>
</evidence>
<dbReference type="GO" id="GO:0003677">
    <property type="term" value="F:DNA binding"/>
    <property type="evidence" value="ECO:0007669"/>
    <property type="project" value="UniProtKB-KW"/>
</dbReference>
<keyword evidence="5" id="KW-0804">Transcription</keyword>
<dbReference type="EMBL" id="JANJYI010000004">
    <property type="protein sequence ID" value="KAK2653208.1"/>
    <property type="molecule type" value="Genomic_DNA"/>
</dbReference>
<keyword evidence="6" id="KW-0539">Nucleus</keyword>
<dbReference type="Gene3D" id="1.10.10.60">
    <property type="entry name" value="Homeodomain-like"/>
    <property type="match status" value="2"/>
</dbReference>
<keyword evidence="2" id="KW-0677">Repeat</keyword>
<keyword evidence="4" id="KW-0238">DNA-binding</keyword>
<name>A0AAD9X5G8_9ROSI</name>
<dbReference type="InterPro" id="IPR051953">
    <property type="entry name" value="Plant_SW-associated_TFs"/>
</dbReference>
<evidence type="ECO:0000256" key="2">
    <source>
        <dbReference type="ARBA" id="ARBA00022737"/>
    </source>
</evidence>
<feature type="domain" description="Myb-like" evidence="8">
    <location>
        <begin position="62"/>
        <end position="112"/>
    </location>
</feature>
<dbReference type="InterPro" id="IPR009057">
    <property type="entry name" value="Homeodomain-like_sf"/>
</dbReference>
<dbReference type="PANTHER" id="PTHR47997:SF87">
    <property type="entry name" value="TRANSCRIPTION FACTOR MYB26"/>
    <property type="match status" value="1"/>
</dbReference>
<proteinExistence type="predicted"/>
<feature type="region of interest" description="Disordered" evidence="7">
    <location>
        <begin position="376"/>
        <end position="395"/>
    </location>
</feature>
<evidence type="ECO:0000256" key="6">
    <source>
        <dbReference type="ARBA" id="ARBA00023242"/>
    </source>
</evidence>
<keyword evidence="11" id="KW-1185">Reference proteome</keyword>
<dbReference type="PANTHER" id="PTHR47997">
    <property type="entry name" value="MYB DOMAIN PROTEIN 55"/>
    <property type="match status" value="1"/>
</dbReference>
<dbReference type="PROSITE" id="PS51294">
    <property type="entry name" value="HTH_MYB"/>
    <property type="match status" value="2"/>
</dbReference>
<dbReference type="SUPFAM" id="SSF46689">
    <property type="entry name" value="Homeodomain-like"/>
    <property type="match status" value="1"/>
</dbReference>
<dbReference type="FunFam" id="1.10.10.60:FF:000185">
    <property type="entry name" value="MYB transcription factor"/>
    <property type="match status" value="1"/>
</dbReference>
<dbReference type="PROSITE" id="PS50090">
    <property type="entry name" value="MYB_LIKE"/>
    <property type="match status" value="2"/>
</dbReference>
<feature type="domain" description="HTH myb-type" evidence="9">
    <location>
        <begin position="62"/>
        <end position="116"/>
    </location>
</feature>
<dbReference type="InterPro" id="IPR001005">
    <property type="entry name" value="SANT/Myb"/>
</dbReference>
<evidence type="ECO:0000313" key="10">
    <source>
        <dbReference type="EMBL" id="KAK2653208.1"/>
    </source>
</evidence>
<comment type="caution">
    <text evidence="10">The sequence shown here is derived from an EMBL/GenBank/DDBJ whole genome shotgun (WGS) entry which is preliminary data.</text>
</comment>
<feature type="domain" description="Myb-like" evidence="8">
    <location>
        <begin position="9"/>
        <end position="61"/>
    </location>
</feature>
<evidence type="ECO:0000256" key="5">
    <source>
        <dbReference type="ARBA" id="ARBA00023163"/>
    </source>
</evidence>
<dbReference type="SMART" id="SM00717">
    <property type="entry name" value="SANT"/>
    <property type="match status" value="2"/>
</dbReference>
<reference evidence="10" key="1">
    <citation type="journal article" date="2023" name="Plant J.">
        <title>Genome sequences and population genomics provide insights into the demographic history, inbreeding, and mutation load of two 'living fossil' tree species of Dipteronia.</title>
        <authorList>
            <person name="Feng Y."/>
            <person name="Comes H.P."/>
            <person name="Chen J."/>
            <person name="Zhu S."/>
            <person name="Lu R."/>
            <person name="Zhang X."/>
            <person name="Li P."/>
            <person name="Qiu J."/>
            <person name="Olsen K.M."/>
            <person name="Qiu Y."/>
        </authorList>
    </citation>
    <scope>NUCLEOTIDE SEQUENCE</scope>
    <source>
        <strain evidence="10">KIB01</strain>
    </source>
</reference>
<dbReference type="FunFam" id="1.10.10.60:FF:000140">
    <property type="entry name" value="Myb transcription factor"/>
    <property type="match status" value="1"/>
</dbReference>
<sequence length="418" mass="46987">MGHHSCCNKQKVKRGLWSPEEDEKLVNYISTYGHGCWSSVPKLAGLQRCGKSCRLRWINYLRPDLKRGSFSPQEASLIIELHSILGNRWAQIAKHLPGRTDNEVKNFWNSSIKKKLIPHDRHHHHQLLLHHHFPSSLATFPSDFQNPINITIPHDHHNHQEGLQIFSSLSANPNNQLLMRNPPPHLHDLQDQQLYHISSSPSPLMLQNLGQNSNYNNFGDYQLPSTHVMLPISCSSSFESTPTWALPNCFPHHDDHQENQIFTNNINEATAPLDDHDHDHDDNVNNILDPSSILTMPTTLPKLCEILEGNVCTIMPSSSSSMELLDHHHHHHHDPMNKLSSSSSTSYLFPSGSSYVHHYPMDQCIDAIMSTLPPSSSSSSLTSSSSLSPLSRSGGQQQYVITNPSFPSTIATSCCWGP</sequence>
<dbReference type="Proteomes" id="UP001280121">
    <property type="component" value="Unassembled WGS sequence"/>
</dbReference>
<dbReference type="InterPro" id="IPR017930">
    <property type="entry name" value="Myb_dom"/>
</dbReference>
<dbReference type="Pfam" id="PF00249">
    <property type="entry name" value="Myb_DNA-binding"/>
    <property type="match status" value="2"/>
</dbReference>
<feature type="region of interest" description="Disordered" evidence="7">
    <location>
        <begin position="323"/>
        <end position="343"/>
    </location>
</feature>
<evidence type="ECO:0000313" key="11">
    <source>
        <dbReference type="Proteomes" id="UP001280121"/>
    </source>
</evidence>
<dbReference type="GO" id="GO:0005634">
    <property type="term" value="C:nucleus"/>
    <property type="evidence" value="ECO:0007669"/>
    <property type="project" value="UniProtKB-SubCell"/>
</dbReference>
<gene>
    <name evidence="10" type="ORF">Ddye_013064</name>
</gene>
<evidence type="ECO:0000256" key="1">
    <source>
        <dbReference type="ARBA" id="ARBA00004123"/>
    </source>
</evidence>
<dbReference type="CDD" id="cd00167">
    <property type="entry name" value="SANT"/>
    <property type="match status" value="2"/>
</dbReference>
<feature type="compositionally biased region" description="Low complexity" evidence="7">
    <location>
        <begin position="376"/>
        <end position="391"/>
    </location>
</feature>
<evidence type="ECO:0000256" key="7">
    <source>
        <dbReference type="SAM" id="MobiDB-lite"/>
    </source>
</evidence>
<protein>
    <submittedName>
        <fullName evidence="10">Uncharacterized protein</fullName>
    </submittedName>
</protein>
<organism evidence="10 11">
    <name type="scientific">Dipteronia dyeriana</name>
    <dbReference type="NCBI Taxonomy" id="168575"/>
    <lineage>
        <taxon>Eukaryota</taxon>
        <taxon>Viridiplantae</taxon>
        <taxon>Streptophyta</taxon>
        <taxon>Embryophyta</taxon>
        <taxon>Tracheophyta</taxon>
        <taxon>Spermatophyta</taxon>
        <taxon>Magnoliopsida</taxon>
        <taxon>eudicotyledons</taxon>
        <taxon>Gunneridae</taxon>
        <taxon>Pentapetalae</taxon>
        <taxon>rosids</taxon>
        <taxon>malvids</taxon>
        <taxon>Sapindales</taxon>
        <taxon>Sapindaceae</taxon>
        <taxon>Hippocastanoideae</taxon>
        <taxon>Acereae</taxon>
        <taxon>Dipteronia</taxon>
    </lineage>
</organism>
<comment type="subcellular location">
    <subcellularLocation>
        <location evidence="1">Nucleus</location>
    </subcellularLocation>
</comment>
<keyword evidence="3" id="KW-0805">Transcription regulation</keyword>
<accession>A0AAD9X5G8</accession>
<dbReference type="AlphaFoldDB" id="A0AAD9X5G8"/>
<evidence type="ECO:0000256" key="3">
    <source>
        <dbReference type="ARBA" id="ARBA00023015"/>
    </source>
</evidence>
<evidence type="ECO:0000259" key="8">
    <source>
        <dbReference type="PROSITE" id="PS50090"/>
    </source>
</evidence>
<feature type="domain" description="HTH myb-type" evidence="9">
    <location>
        <begin position="9"/>
        <end position="61"/>
    </location>
</feature>